<dbReference type="EMBL" id="BMFU01000010">
    <property type="protein sequence ID" value="GGH67394.1"/>
    <property type="molecule type" value="Genomic_DNA"/>
</dbReference>
<protein>
    <submittedName>
        <fullName evidence="1">Uncharacterized protein</fullName>
    </submittedName>
</protein>
<evidence type="ECO:0000313" key="2">
    <source>
        <dbReference type="Proteomes" id="UP000652153"/>
    </source>
</evidence>
<keyword evidence="2" id="KW-1185">Reference proteome</keyword>
<sequence>MALILNTTWIKAAIWESDEKRKWAAVETLDSAKFKQKCKRTIAARVTARVTVAAAAAKKEREKSEKAASLR</sequence>
<organism evidence="1 2">
    <name type="scientific">Paenibacillus silvae</name>
    <dbReference type="NCBI Taxonomy" id="1325358"/>
    <lineage>
        <taxon>Bacteria</taxon>
        <taxon>Bacillati</taxon>
        <taxon>Bacillota</taxon>
        <taxon>Bacilli</taxon>
        <taxon>Bacillales</taxon>
        <taxon>Paenibacillaceae</taxon>
        <taxon>Paenibacillus</taxon>
    </lineage>
</organism>
<evidence type="ECO:0000313" key="1">
    <source>
        <dbReference type="EMBL" id="GGH67394.1"/>
    </source>
</evidence>
<proteinExistence type="predicted"/>
<name>A0ABQ1ZHR8_9BACL</name>
<accession>A0ABQ1ZHR8</accession>
<gene>
    <name evidence="1" type="ORF">GCM10008014_48800</name>
</gene>
<dbReference type="Proteomes" id="UP000652153">
    <property type="component" value="Unassembled WGS sequence"/>
</dbReference>
<comment type="caution">
    <text evidence="1">The sequence shown here is derived from an EMBL/GenBank/DDBJ whole genome shotgun (WGS) entry which is preliminary data.</text>
</comment>
<dbReference type="RefSeq" id="WP_188594228.1">
    <property type="nucleotide sequence ID" value="NZ_BMFU01000010.1"/>
</dbReference>
<reference evidence="2" key="1">
    <citation type="journal article" date="2019" name="Int. J. Syst. Evol. Microbiol.">
        <title>The Global Catalogue of Microorganisms (GCM) 10K type strain sequencing project: providing services to taxonomists for standard genome sequencing and annotation.</title>
        <authorList>
            <consortium name="The Broad Institute Genomics Platform"/>
            <consortium name="The Broad Institute Genome Sequencing Center for Infectious Disease"/>
            <person name="Wu L."/>
            <person name="Ma J."/>
        </authorList>
    </citation>
    <scope>NUCLEOTIDE SEQUENCE [LARGE SCALE GENOMIC DNA]</scope>
    <source>
        <strain evidence="2">CGMCC 1.12770</strain>
    </source>
</reference>